<evidence type="ECO:0000313" key="5">
    <source>
        <dbReference type="EMBL" id="KPV49335.1"/>
    </source>
</evidence>
<feature type="non-terminal residue" evidence="5">
    <location>
        <position position="1"/>
    </location>
</feature>
<dbReference type="GO" id="GO:0016301">
    <property type="term" value="F:kinase activity"/>
    <property type="evidence" value="ECO:0007669"/>
    <property type="project" value="UniProtKB-KW"/>
</dbReference>
<evidence type="ECO:0000313" key="6">
    <source>
        <dbReference type="Proteomes" id="UP000050509"/>
    </source>
</evidence>
<accession>A0A0P9D1P5</accession>
<dbReference type="Proteomes" id="UP000050509">
    <property type="component" value="Unassembled WGS sequence"/>
</dbReference>
<keyword evidence="2" id="KW-0808">Transferase</keyword>
<dbReference type="PATRIC" id="fig|186479.3.peg.3789"/>
<reference evidence="5 6" key="1">
    <citation type="submission" date="2015-09" db="EMBL/GenBank/DDBJ databases">
        <title>Draft genome sequence of Kouleothrix aurantiaca JCM 19913.</title>
        <authorList>
            <person name="Hemp J."/>
        </authorList>
    </citation>
    <scope>NUCLEOTIDE SEQUENCE [LARGE SCALE GENOMIC DNA]</scope>
    <source>
        <strain evidence="5 6">COM-B</strain>
    </source>
</reference>
<dbReference type="InterPro" id="IPR011611">
    <property type="entry name" value="PfkB_dom"/>
</dbReference>
<sequence length="108" mass="11142">ESTIEAALERLAEIVPVAVIKRGGEGSLGRAGSTRASAPAIPVEPHDTTGAGDCFNAGFLYGYLHNLPLETCLRCGNICGGLATTAHRSSALPTVAQLESWLAQAGHE</sequence>
<dbReference type="Gene3D" id="3.40.1190.20">
    <property type="match status" value="1"/>
</dbReference>
<comment type="caution">
    <text evidence="5">The sequence shown here is derived from an EMBL/GenBank/DDBJ whole genome shotgun (WGS) entry which is preliminary data.</text>
</comment>
<dbReference type="InterPro" id="IPR002173">
    <property type="entry name" value="Carboh/pur_kinase_PfkB_CS"/>
</dbReference>
<keyword evidence="6" id="KW-1185">Reference proteome</keyword>
<dbReference type="SUPFAM" id="SSF53613">
    <property type="entry name" value="Ribokinase-like"/>
    <property type="match status" value="1"/>
</dbReference>
<organism evidence="5 6">
    <name type="scientific">Kouleothrix aurantiaca</name>
    <dbReference type="NCBI Taxonomy" id="186479"/>
    <lineage>
        <taxon>Bacteria</taxon>
        <taxon>Bacillati</taxon>
        <taxon>Chloroflexota</taxon>
        <taxon>Chloroflexia</taxon>
        <taxon>Chloroflexales</taxon>
        <taxon>Roseiflexineae</taxon>
        <taxon>Roseiflexaceae</taxon>
        <taxon>Kouleothrix</taxon>
    </lineage>
</organism>
<evidence type="ECO:0000259" key="4">
    <source>
        <dbReference type="Pfam" id="PF00294"/>
    </source>
</evidence>
<feature type="domain" description="Carbohydrate kinase PfkB" evidence="4">
    <location>
        <begin position="3"/>
        <end position="91"/>
    </location>
</feature>
<comment type="similarity">
    <text evidence="1">Belongs to the carbohydrate kinase PfkB family.</text>
</comment>
<dbReference type="PANTHER" id="PTHR43320:SF3">
    <property type="entry name" value="CARBOHYDRATE KINASE PFKB DOMAIN-CONTAINING PROTEIN"/>
    <property type="match status" value="1"/>
</dbReference>
<dbReference type="EMBL" id="LJCR01002039">
    <property type="protein sequence ID" value="KPV49335.1"/>
    <property type="molecule type" value="Genomic_DNA"/>
</dbReference>
<dbReference type="PROSITE" id="PS00584">
    <property type="entry name" value="PFKB_KINASES_2"/>
    <property type="match status" value="1"/>
</dbReference>
<dbReference type="AlphaFoldDB" id="A0A0P9D1P5"/>
<name>A0A0P9D1P5_9CHLR</name>
<gene>
    <name evidence="5" type="ORF">SE17_33250</name>
</gene>
<dbReference type="Pfam" id="PF00294">
    <property type="entry name" value="PfkB"/>
    <property type="match status" value="1"/>
</dbReference>
<dbReference type="PANTHER" id="PTHR43320">
    <property type="entry name" value="SUGAR KINASE"/>
    <property type="match status" value="1"/>
</dbReference>
<evidence type="ECO:0000256" key="1">
    <source>
        <dbReference type="ARBA" id="ARBA00010688"/>
    </source>
</evidence>
<evidence type="ECO:0000256" key="2">
    <source>
        <dbReference type="ARBA" id="ARBA00022679"/>
    </source>
</evidence>
<protein>
    <recommendedName>
        <fullName evidence="4">Carbohydrate kinase PfkB domain-containing protein</fullName>
    </recommendedName>
</protein>
<dbReference type="InterPro" id="IPR052700">
    <property type="entry name" value="Carb_kinase_PfkB-like"/>
</dbReference>
<evidence type="ECO:0000256" key="3">
    <source>
        <dbReference type="ARBA" id="ARBA00022777"/>
    </source>
</evidence>
<dbReference type="InterPro" id="IPR029056">
    <property type="entry name" value="Ribokinase-like"/>
</dbReference>
<proteinExistence type="inferred from homology"/>
<keyword evidence="3" id="KW-0418">Kinase</keyword>